<dbReference type="GO" id="GO:0004519">
    <property type="term" value="F:endonuclease activity"/>
    <property type="evidence" value="ECO:0007669"/>
    <property type="project" value="UniProtKB-KW"/>
</dbReference>
<proteinExistence type="predicted"/>
<keyword evidence="2" id="KW-1185">Reference proteome</keyword>
<evidence type="ECO:0000313" key="1">
    <source>
        <dbReference type="EMBL" id="TBN50532.1"/>
    </source>
</evidence>
<gene>
    <name evidence="1" type="ORF">EYF88_09855</name>
</gene>
<keyword evidence="1" id="KW-0378">Hydrolase</keyword>
<organism evidence="1 2">
    <name type="scientific">Paracoccus sediminis</name>
    <dbReference type="NCBI Taxonomy" id="1214787"/>
    <lineage>
        <taxon>Bacteria</taxon>
        <taxon>Pseudomonadati</taxon>
        <taxon>Pseudomonadota</taxon>
        <taxon>Alphaproteobacteria</taxon>
        <taxon>Rhodobacterales</taxon>
        <taxon>Paracoccaceae</taxon>
        <taxon>Paracoccus</taxon>
    </lineage>
</organism>
<protein>
    <submittedName>
        <fullName evidence="1">HNH endonuclease</fullName>
    </submittedName>
</protein>
<dbReference type="Gene3D" id="1.10.30.50">
    <property type="match status" value="1"/>
</dbReference>
<evidence type="ECO:0000313" key="2">
    <source>
        <dbReference type="Proteomes" id="UP000292859"/>
    </source>
</evidence>
<accession>A0ABY1YJ88</accession>
<reference evidence="1 2" key="1">
    <citation type="submission" date="2019-02" db="EMBL/GenBank/DDBJ databases">
        <authorList>
            <person name="Zhang G."/>
        </authorList>
    </citation>
    <scope>NUCLEOTIDE SEQUENCE [LARGE SCALE GENOMIC DNA]</scope>
    <source>
        <strain evidence="1 2">CMB17</strain>
    </source>
</reference>
<keyword evidence="1" id="KW-0540">Nuclease</keyword>
<dbReference type="EMBL" id="SIRL01000005">
    <property type="protein sequence ID" value="TBN50532.1"/>
    <property type="molecule type" value="Genomic_DNA"/>
</dbReference>
<sequence length="206" mass="24321">MAICWQWDEPKRQRKLHTVGDYIFWSYSMLSVSREIMERTRKGEPSPHPNGRTKAANILMSHFQGSQKKIRDLDRDDRLSQDGAHVCAHFGCLSSKYHWDHMVPRSKLYGLYIPLNQVRSCPRCNISRGAKDLMGWHRENQTFPSLGILRRYLKICYYYSQQHGYLDLSVENAALERLPFEPRNFPRKFPPLEQLVWDYAYKGPQA</sequence>
<name>A0ABY1YJ88_9RHOB</name>
<dbReference type="Proteomes" id="UP000292859">
    <property type="component" value="Unassembled WGS sequence"/>
</dbReference>
<keyword evidence="1" id="KW-0255">Endonuclease</keyword>
<comment type="caution">
    <text evidence="1">The sequence shown here is derived from an EMBL/GenBank/DDBJ whole genome shotgun (WGS) entry which is preliminary data.</text>
</comment>